<evidence type="ECO:0000313" key="2">
    <source>
        <dbReference type="Proteomes" id="UP000000421"/>
    </source>
</evidence>
<dbReference type="EMBL" id="BX897699">
    <property type="protein sequence ID" value="CAF27710.1"/>
    <property type="molecule type" value="Genomic_DNA"/>
</dbReference>
<sequence>MKLCYMALRFRAFAMTLDTIRQKGLSMSKHQYKIDEKNCTQLSHQATVWMSCFLRLGGSQIFFIGGGGYGCSL</sequence>
<proteinExistence type="predicted"/>
<name>A0A0H3LWV8_BARHE</name>
<dbReference type="EnsemblBacteria" id="CAF27710">
    <property type="protein sequence ID" value="CAF27710"/>
    <property type="gene ID" value="BH09140"/>
</dbReference>
<dbReference type="KEGG" id="bhe:BH09140"/>
<organism evidence="1 2">
    <name type="scientific">Bartonella henselae (strain ATCC 49882 / DSM 28221 / CCUG 30454 / Houston 1)</name>
    <name type="common">Rochalimaea henselae</name>
    <dbReference type="NCBI Taxonomy" id="283166"/>
    <lineage>
        <taxon>Bacteria</taxon>
        <taxon>Pseudomonadati</taxon>
        <taxon>Pseudomonadota</taxon>
        <taxon>Alphaproteobacteria</taxon>
        <taxon>Hyphomicrobiales</taxon>
        <taxon>Bartonellaceae</taxon>
        <taxon>Bartonella</taxon>
    </lineage>
</organism>
<reference evidence="1 2" key="1">
    <citation type="journal article" date="2004" name="Proc. Natl. Acad. Sci. U.S.A.">
        <title>The louse-borne human pathogen Bartonella quintana is a genomic derivative of the zoonotic agent Bartonella henselae.</title>
        <authorList>
            <person name="Alsmark U.C.M."/>
            <person name="Frank A.C."/>
            <person name="Karlberg E.O."/>
            <person name="Legault B.-A."/>
            <person name="Ardell D.H."/>
            <person name="Canbaeck B."/>
            <person name="Eriksson A.-S."/>
            <person name="Naeslund A.K."/>
            <person name="Handley S.A."/>
            <person name="Huvet M."/>
            <person name="La Scola B."/>
            <person name="Holmberg M."/>
            <person name="Andersson S.G.E."/>
        </authorList>
    </citation>
    <scope>NUCLEOTIDE SEQUENCE [LARGE SCALE GENOMIC DNA]</scope>
    <source>
        <strain evidence="2">ATCC 49882 / DSM 28221 / CCUG 30454 / Houston 1</strain>
    </source>
</reference>
<dbReference type="PaxDb" id="283166-BH09140"/>
<accession>A0A0H3LWV8</accession>
<dbReference type="Proteomes" id="UP000000421">
    <property type="component" value="Chromosome"/>
</dbReference>
<evidence type="ECO:0000313" key="1">
    <source>
        <dbReference type="EMBL" id="CAF27710.1"/>
    </source>
</evidence>
<keyword evidence="2" id="KW-1185">Reference proteome</keyword>
<protein>
    <submittedName>
        <fullName evidence="1">Hypothetical genomic island protein</fullName>
    </submittedName>
</protein>
<dbReference type="AlphaFoldDB" id="A0A0H3LWV8"/>
<gene>
    <name evidence="1" type="ordered locus">BH09140</name>
</gene>